<dbReference type="EMBL" id="CH408029">
    <property type="protein sequence ID" value="EAQ93191.1"/>
    <property type="molecule type" value="Genomic_DNA"/>
</dbReference>
<dbReference type="OMA" id="TWEDVIC"/>
<dbReference type="GeneID" id="4387719"/>
<feature type="region of interest" description="Disordered" evidence="1">
    <location>
        <begin position="64"/>
        <end position="173"/>
    </location>
</feature>
<accession>Q2HEC8</accession>
<evidence type="ECO:0000313" key="2">
    <source>
        <dbReference type="EMBL" id="EAQ93191.1"/>
    </source>
</evidence>
<evidence type="ECO:0000256" key="1">
    <source>
        <dbReference type="SAM" id="MobiDB-lite"/>
    </source>
</evidence>
<dbReference type="InParanoid" id="Q2HEC8"/>
<organism evidence="2 3">
    <name type="scientific">Chaetomium globosum (strain ATCC 6205 / CBS 148.51 / DSM 1962 / NBRC 6347 / NRRL 1970)</name>
    <name type="common">Soil fungus</name>
    <dbReference type="NCBI Taxonomy" id="306901"/>
    <lineage>
        <taxon>Eukaryota</taxon>
        <taxon>Fungi</taxon>
        <taxon>Dikarya</taxon>
        <taxon>Ascomycota</taxon>
        <taxon>Pezizomycotina</taxon>
        <taxon>Sordariomycetes</taxon>
        <taxon>Sordariomycetidae</taxon>
        <taxon>Sordariales</taxon>
        <taxon>Chaetomiaceae</taxon>
        <taxon>Chaetomium</taxon>
    </lineage>
</organism>
<dbReference type="AlphaFoldDB" id="Q2HEC8"/>
<dbReference type="OrthoDB" id="5426982at2759"/>
<name>Q2HEC8_CHAGB</name>
<sequence length="446" mass="50552">MSDTSDRFGILNGGTGPKQPFCEDPTPHSNFARVDDRETTSVSTSEDYSDLFDWSAYYASGTTTDVTTQSDAPSSAGKLAVMPSAVTPASTPPPGPGQDEDCPMLDPPETANQDEDCQMQDDPARETQPLDVWPKLSGPLPPRDTDILLEGSPSPSPPAEMHQKKTRVVKDREETGRVRELGACYPCRMNRKGRWNWNNPSREQPGKYHVYHLLISCSDDVNSPWLPLKARAFAPPGQGRLDIALREPPSETETWEDVICRWMEQQILAETVMDFEAEMDRLLVRFVRQARMNMRPAGQQMTGGLLSNLFQLRCMWKVWGCKQLFFREKPESRGLPFDLRFEAIQDSLRRFASQKISELERNILPEIDKYISGKETSRPAATEIDIMKWFSLWQLMLTYRQSWSWVLEQQQTNAAPIPIEGQFIATSVSFLDADRELSGAYGRDET</sequence>
<feature type="region of interest" description="Disordered" evidence="1">
    <location>
        <begin position="1"/>
        <end position="46"/>
    </location>
</feature>
<dbReference type="VEuPathDB" id="FungiDB:CHGG_01426"/>
<dbReference type="HOGENOM" id="CLU_613933_0_0_1"/>
<keyword evidence="3" id="KW-1185">Reference proteome</keyword>
<gene>
    <name evidence="2" type="ORF">CHGG_01426</name>
</gene>
<dbReference type="Proteomes" id="UP000001056">
    <property type="component" value="Unassembled WGS sequence"/>
</dbReference>
<proteinExistence type="predicted"/>
<protein>
    <submittedName>
        <fullName evidence="2">Uncharacterized protein</fullName>
    </submittedName>
</protein>
<dbReference type="RefSeq" id="XP_001220647.1">
    <property type="nucleotide sequence ID" value="XM_001220646.1"/>
</dbReference>
<feature type="compositionally biased region" description="Polar residues" evidence="1">
    <location>
        <begin position="64"/>
        <end position="73"/>
    </location>
</feature>
<reference evidence="3" key="1">
    <citation type="journal article" date="2015" name="Genome Announc.">
        <title>Draft genome sequence of the cellulolytic fungus Chaetomium globosum.</title>
        <authorList>
            <person name="Cuomo C.A."/>
            <person name="Untereiner W.A."/>
            <person name="Ma L.-J."/>
            <person name="Grabherr M."/>
            <person name="Birren B.W."/>
        </authorList>
    </citation>
    <scope>NUCLEOTIDE SEQUENCE [LARGE SCALE GENOMIC DNA]</scope>
    <source>
        <strain evidence="3">ATCC 6205 / CBS 148.51 / DSM 1962 / NBRC 6347 / NRRL 1970</strain>
    </source>
</reference>
<evidence type="ECO:0000313" key="3">
    <source>
        <dbReference type="Proteomes" id="UP000001056"/>
    </source>
</evidence>
<dbReference type="eggNOG" id="ENOG502T5Q1">
    <property type="taxonomic scope" value="Eukaryota"/>
</dbReference>